<dbReference type="GO" id="GO:0016491">
    <property type="term" value="F:oxidoreductase activity"/>
    <property type="evidence" value="ECO:0007669"/>
    <property type="project" value="InterPro"/>
</dbReference>
<dbReference type="GeneID" id="37045616"/>
<dbReference type="SUPFAM" id="SSF51735">
    <property type="entry name" value="NAD(P)-binding Rossmann-fold domains"/>
    <property type="match status" value="1"/>
</dbReference>
<dbReference type="PANTHER" id="PTHR44013">
    <property type="entry name" value="ZINC-TYPE ALCOHOL DEHYDROGENASE-LIKE PROTEIN C16A3.02C"/>
    <property type="match status" value="1"/>
</dbReference>
<dbReference type="InterPro" id="IPR011032">
    <property type="entry name" value="GroES-like_sf"/>
</dbReference>
<dbReference type="RefSeq" id="XP_025374481.1">
    <property type="nucleotide sequence ID" value="XM_025523700.1"/>
</dbReference>
<evidence type="ECO:0000259" key="1">
    <source>
        <dbReference type="SMART" id="SM00829"/>
    </source>
</evidence>
<feature type="domain" description="Enoyl reductase (ER)" evidence="1">
    <location>
        <begin position="18"/>
        <end position="329"/>
    </location>
</feature>
<evidence type="ECO:0000313" key="3">
    <source>
        <dbReference type="Proteomes" id="UP000245768"/>
    </source>
</evidence>
<keyword evidence="3" id="KW-1185">Reference proteome</keyword>
<dbReference type="Pfam" id="PF13602">
    <property type="entry name" value="ADH_zinc_N_2"/>
    <property type="match status" value="1"/>
</dbReference>
<dbReference type="InterPro" id="IPR052733">
    <property type="entry name" value="Chloroplast_QOR"/>
</dbReference>
<dbReference type="AlphaFoldDB" id="A0A316YGQ5"/>
<name>A0A316YGQ5_9BASI</name>
<dbReference type="PANTHER" id="PTHR44013:SF1">
    <property type="entry name" value="ZINC-TYPE ALCOHOL DEHYDROGENASE-LIKE PROTEIN C16A3.02C"/>
    <property type="match status" value="1"/>
</dbReference>
<evidence type="ECO:0000313" key="2">
    <source>
        <dbReference type="EMBL" id="PWN87283.1"/>
    </source>
</evidence>
<protein>
    <submittedName>
        <fullName evidence="2">Putative zinc-type alcohol dehydrogenase-like protein C16A3.02c</fullName>
    </submittedName>
</protein>
<dbReference type="InterPro" id="IPR013154">
    <property type="entry name" value="ADH-like_N"/>
</dbReference>
<reference evidence="2 3" key="1">
    <citation type="journal article" date="2018" name="Mol. Biol. Evol.">
        <title>Broad Genomic Sampling Reveals a Smut Pathogenic Ancestry of the Fungal Clade Ustilaginomycotina.</title>
        <authorList>
            <person name="Kijpornyongpan T."/>
            <person name="Mondo S.J."/>
            <person name="Barry K."/>
            <person name="Sandor L."/>
            <person name="Lee J."/>
            <person name="Lipzen A."/>
            <person name="Pangilinan J."/>
            <person name="LaButti K."/>
            <person name="Hainaut M."/>
            <person name="Henrissat B."/>
            <person name="Grigoriev I.V."/>
            <person name="Spatafora J.W."/>
            <person name="Aime M.C."/>
        </authorList>
    </citation>
    <scope>NUCLEOTIDE SEQUENCE [LARGE SCALE GENOMIC DNA]</scope>
    <source>
        <strain evidence="2 3">MCA 4198</strain>
    </source>
</reference>
<dbReference type="InParanoid" id="A0A316YGQ5"/>
<dbReference type="Proteomes" id="UP000245768">
    <property type="component" value="Unassembled WGS sequence"/>
</dbReference>
<proteinExistence type="predicted"/>
<gene>
    <name evidence="2" type="ORF">FA10DRAFT_281521</name>
</gene>
<dbReference type="FunCoup" id="A0A316YGQ5">
    <property type="interactions" value="276"/>
</dbReference>
<organism evidence="2 3">
    <name type="scientific">Acaromyces ingoldii</name>
    <dbReference type="NCBI Taxonomy" id="215250"/>
    <lineage>
        <taxon>Eukaryota</taxon>
        <taxon>Fungi</taxon>
        <taxon>Dikarya</taxon>
        <taxon>Basidiomycota</taxon>
        <taxon>Ustilaginomycotina</taxon>
        <taxon>Exobasidiomycetes</taxon>
        <taxon>Exobasidiales</taxon>
        <taxon>Cryptobasidiaceae</taxon>
        <taxon>Acaromyces</taxon>
    </lineage>
</organism>
<dbReference type="Pfam" id="PF08240">
    <property type="entry name" value="ADH_N"/>
    <property type="match status" value="1"/>
</dbReference>
<dbReference type="Gene3D" id="3.40.50.720">
    <property type="entry name" value="NAD(P)-binding Rossmann-like Domain"/>
    <property type="match status" value="1"/>
</dbReference>
<dbReference type="SMART" id="SM00829">
    <property type="entry name" value="PKS_ER"/>
    <property type="match status" value="1"/>
</dbReference>
<dbReference type="InterPro" id="IPR020843">
    <property type="entry name" value="ER"/>
</dbReference>
<accession>A0A316YGQ5</accession>
<dbReference type="SUPFAM" id="SSF50129">
    <property type="entry name" value="GroES-like"/>
    <property type="match status" value="1"/>
</dbReference>
<dbReference type="OrthoDB" id="3509362at2759"/>
<dbReference type="EMBL" id="KZ819640">
    <property type="protein sequence ID" value="PWN87283.1"/>
    <property type="molecule type" value="Genomic_DNA"/>
</dbReference>
<dbReference type="Gene3D" id="3.90.180.10">
    <property type="entry name" value="Medium-chain alcohol dehydrogenases, catalytic domain"/>
    <property type="match status" value="1"/>
</dbReference>
<dbReference type="InterPro" id="IPR036291">
    <property type="entry name" value="NAD(P)-bd_dom_sf"/>
</dbReference>
<dbReference type="STRING" id="215250.A0A316YGQ5"/>
<dbReference type="CDD" id="cd08267">
    <property type="entry name" value="MDR1"/>
    <property type="match status" value="1"/>
</dbReference>
<sequence length="337" mass="35644">MSSATSAQAWQYTSPSGGVERNLKQVTVASPTPKPNQHLVEVLAASLNPADYKPVETPVVGRFLVPNPATPGADFAGRIVIPSASSDFKPGQMVFGNAGTSPFAGGALSQLALVEEDHLALLPNGISPVEGASVPVAGLTALQSLEPYVKSGNRVFINGGSGGTGVFAIQIAKALGCHVTTTCSTANVEFCKSLGADVVIDYRKADVLDALSRYRFDHVVDNIGNDLAYYFQAHRYTTPEAVYVLVAKNPSLGFVLNMIRSSLPALLGGGQRTLVNMMSTSSQRELDTMAAWMKEGKVKAIIDSTYTFDQVPTALTKLKLGRARGKIVIRVNDAATE</sequence>